<evidence type="ECO:0000313" key="2">
    <source>
        <dbReference type="Proteomes" id="UP000012960"/>
    </source>
</evidence>
<proteinExistence type="predicted"/>
<dbReference type="Proteomes" id="UP000012960">
    <property type="component" value="Unplaced"/>
</dbReference>
<evidence type="ECO:0000313" key="1">
    <source>
        <dbReference type="EnsemblPlants" id="Ma09_p05380.1"/>
    </source>
</evidence>
<accession>A0A804KG94</accession>
<name>A0A804KG94_MUSAM</name>
<keyword evidence="2" id="KW-1185">Reference proteome</keyword>
<reference evidence="1" key="1">
    <citation type="submission" date="2021-05" db="UniProtKB">
        <authorList>
            <consortium name="EnsemblPlants"/>
        </authorList>
    </citation>
    <scope>IDENTIFICATION</scope>
    <source>
        <strain evidence="1">subsp. malaccensis</strain>
    </source>
</reference>
<protein>
    <submittedName>
        <fullName evidence="1">Uncharacterized protein</fullName>
    </submittedName>
</protein>
<organism evidence="1 2">
    <name type="scientific">Musa acuminata subsp. malaccensis</name>
    <name type="common">Wild banana</name>
    <name type="synonym">Musa malaccensis</name>
    <dbReference type="NCBI Taxonomy" id="214687"/>
    <lineage>
        <taxon>Eukaryota</taxon>
        <taxon>Viridiplantae</taxon>
        <taxon>Streptophyta</taxon>
        <taxon>Embryophyta</taxon>
        <taxon>Tracheophyta</taxon>
        <taxon>Spermatophyta</taxon>
        <taxon>Magnoliopsida</taxon>
        <taxon>Liliopsida</taxon>
        <taxon>Zingiberales</taxon>
        <taxon>Musaceae</taxon>
        <taxon>Musa</taxon>
    </lineage>
</organism>
<dbReference type="AlphaFoldDB" id="A0A804KG94"/>
<sequence>MSCDAQSPLSAPTNATSDITVFALLPSLTRYVP</sequence>
<dbReference type="InParanoid" id="A0A804KG94"/>
<dbReference type="Gramene" id="Ma09_t05380.1">
    <property type="protein sequence ID" value="Ma09_p05380.1"/>
    <property type="gene ID" value="Ma09_g05380"/>
</dbReference>
<dbReference type="EnsemblPlants" id="Ma09_t05380.1">
    <property type="protein sequence ID" value="Ma09_p05380.1"/>
    <property type="gene ID" value="Ma09_g05380"/>
</dbReference>